<protein>
    <recommendedName>
        <fullName evidence="6">Vesicle tethering protein Uso1/P115-like head domain-containing protein</fullName>
    </recommendedName>
</protein>
<dbReference type="InterPro" id="IPR011989">
    <property type="entry name" value="ARM-like"/>
</dbReference>
<keyword evidence="3 5" id="KW-0175">Coiled coil</keyword>
<dbReference type="FunFam" id="1.25.10.10:FF:000394">
    <property type="entry name" value="general vesicular transport factor p115"/>
    <property type="match status" value="1"/>
</dbReference>
<dbReference type="Pfam" id="PF04869">
    <property type="entry name" value="Uso1_p115_head"/>
    <property type="match status" value="1"/>
</dbReference>
<dbReference type="InterPro" id="IPR041209">
    <property type="entry name" value="P115_Arm_rpt"/>
</dbReference>
<dbReference type="Gene3D" id="1.25.10.10">
    <property type="entry name" value="Leucine-rich Repeat Variant"/>
    <property type="match status" value="1"/>
</dbReference>
<dbReference type="GO" id="GO:0006888">
    <property type="term" value="P:endoplasmic reticulum to Golgi vesicle-mediated transport"/>
    <property type="evidence" value="ECO:0007669"/>
    <property type="project" value="TreeGrafter"/>
</dbReference>
<dbReference type="GO" id="GO:0005795">
    <property type="term" value="C:Golgi stack"/>
    <property type="evidence" value="ECO:0007669"/>
    <property type="project" value="TreeGrafter"/>
</dbReference>
<evidence type="ECO:0000313" key="8">
    <source>
        <dbReference type="Proteomes" id="UP000678499"/>
    </source>
</evidence>
<dbReference type="GO" id="GO:0048211">
    <property type="term" value="P:Golgi vesicle docking"/>
    <property type="evidence" value="ECO:0007669"/>
    <property type="project" value="TreeGrafter"/>
</dbReference>
<dbReference type="GO" id="GO:0045056">
    <property type="term" value="P:transcytosis"/>
    <property type="evidence" value="ECO:0007669"/>
    <property type="project" value="TreeGrafter"/>
</dbReference>
<dbReference type="InterPro" id="IPR006953">
    <property type="entry name" value="Vesicle_Uso1_P115_head"/>
</dbReference>
<feature type="coiled-coil region" evidence="5">
    <location>
        <begin position="661"/>
        <end position="688"/>
    </location>
</feature>
<dbReference type="GO" id="GO:0005783">
    <property type="term" value="C:endoplasmic reticulum"/>
    <property type="evidence" value="ECO:0007669"/>
    <property type="project" value="TreeGrafter"/>
</dbReference>
<dbReference type="InterPro" id="IPR000225">
    <property type="entry name" value="Armadillo"/>
</dbReference>
<dbReference type="PANTHER" id="PTHR10013:SF0">
    <property type="entry name" value="GENERAL VESICULAR TRANSPORT FACTOR P115"/>
    <property type="match status" value="1"/>
</dbReference>
<dbReference type="SMART" id="SM00185">
    <property type="entry name" value="ARM"/>
    <property type="match status" value="4"/>
</dbReference>
<dbReference type="InterPro" id="IPR024095">
    <property type="entry name" value="Vesicle_P115"/>
</dbReference>
<dbReference type="GO" id="GO:0012507">
    <property type="term" value="C:ER to Golgi transport vesicle membrane"/>
    <property type="evidence" value="ECO:0007669"/>
    <property type="project" value="TreeGrafter"/>
</dbReference>
<dbReference type="AlphaFoldDB" id="A0A7R9GFE7"/>
<evidence type="ECO:0000256" key="4">
    <source>
        <dbReference type="PROSITE-ProRule" id="PRU00259"/>
    </source>
</evidence>
<sequence>MELFKSGLRSVLGAPTVENPPSGAETVEKLINRARSSTLLDDRRDACRALKALSRKFRMEVGAQGLDVLVGLLNTDRSDSEILGYVLDALCNVTSKESLEEEREIAEVPIGQLEELGERFTEIYLKNPDNVRVILDILDEYDFHVRWPAVKLLTNLILNRPKDLQECILVNPMGVSKFMDLLCDSREVIRNDGLLLLGQLTKGNANIQKIVAFENAFEKLFNVVAEEGYSDGGIVVEDCLHLFLNLLRNNPSNQTFFKEGSYIQKICPFFDIAIPDGDMPLGWPSQKVVNVQLMLQVLQSLISPSRSSGGSGEVLFCQQLMRKCGLLEKMCKLLMTSGVPADVLTEIIHTVGDMIRACEASQEYFAELLVPSNPPQKALVILMMSMVNNKQPFGLRCAVLYVFQCYLYRNDSGKAQIVQTLLPSSTAQLTSVSVGQLLCSGLLSTQDDFSVWCAAVALSHTLVNSPQQKENLLKVHLAISRVGNPVLLLQQSFLILQQATKPQSKLGILMFLSQWLASCSSAVTAFLGLQSAIPFLISQVGSNESEENEDLVQSACAFLLGLCIIFNSNNDPSSNKESLKMLIAKRIGTEKFLDCVGTIGRHEIYAKALKSPQVRYNCVSEPLLDHEFARLHKSFEGMVVSEVSGEALKIDQSERDLNGMVQQLQASMASLQLENDRMKRDLEEARKNALPMLNGTLFPTPVRASVIESDDSGNLKSEIDALKVDVALKADMIHQLQRTLGERDATIEVLQAQKAQETESDNPHNVLKILDAERSRLLKATSELAALRMDQENMMDLLTDYETKISAYARRLKDLGQSVDEEDLDVNEIEQNLAEEANGGYC</sequence>
<dbReference type="GO" id="GO:0048280">
    <property type="term" value="P:vesicle fusion with Golgi apparatus"/>
    <property type="evidence" value="ECO:0007669"/>
    <property type="project" value="InterPro"/>
</dbReference>
<dbReference type="GO" id="GO:0006886">
    <property type="term" value="P:intracellular protein transport"/>
    <property type="evidence" value="ECO:0007669"/>
    <property type="project" value="InterPro"/>
</dbReference>
<accession>A0A7R9GFE7</accession>
<evidence type="ECO:0000256" key="5">
    <source>
        <dbReference type="SAM" id="Coils"/>
    </source>
</evidence>
<name>A0A7R9GFE7_9CRUS</name>
<comment type="subcellular location">
    <subcellularLocation>
        <location evidence="1">Golgi apparatus</location>
    </subcellularLocation>
</comment>
<dbReference type="EMBL" id="CAJPEX010002190">
    <property type="protein sequence ID" value="CAG0920623.1"/>
    <property type="molecule type" value="Genomic_DNA"/>
</dbReference>
<evidence type="ECO:0000256" key="3">
    <source>
        <dbReference type="ARBA" id="ARBA00023054"/>
    </source>
</evidence>
<evidence type="ECO:0000313" key="7">
    <source>
        <dbReference type="EMBL" id="CAD7280471.1"/>
    </source>
</evidence>
<dbReference type="EMBL" id="OA884227">
    <property type="protein sequence ID" value="CAD7280471.1"/>
    <property type="molecule type" value="Genomic_DNA"/>
</dbReference>
<reference evidence="7" key="1">
    <citation type="submission" date="2020-11" db="EMBL/GenBank/DDBJ databases">
        <authorList>
            <person name="Tran Van P."/>
        </authorList>
    </citation>
    <scope>NUCLEOTIDE SEQUENCE</scope>
</reference>
<feature type="repeat" description="ARM" evidence="4">
    <location>
        <begin position="64"/>
        <end position="98"/>
    </location>
</feature>
<evidence type="ECO:0000259" key="6">
    <source>
        <dbReference type="Pfam" id="PF04869"/>
    </source>
</evidence>
<organism evidence="7">
    <name type="scientific">Notodromas monacha</name>
    <dbReference type="NCBI Taxonomy" id="399045"/>
    <lineage>
        <taxon>Eukaryota</taxon>
        <taxon>Metazoa</taxon>
        <taxon>Ecdysozoa</taxon>
        <taxon>Arthropoda</taxon>
        <taxon>Crustacea</taxon>
        <taxon>Oligostraca</taxon>
        <taxon>Ostracoda</taxon>
        <taxon>Podocopa</taxon>
        <taxon>Podocopida</taxon>
        <taxon>Cypridocopina</taxon>
        <taxon>Cypridoidea</taxon>
        <taxon>Cyprididae</taxon>
        <taxon>Notodromas</taxon>
    </lineage>
</organism>
<feature type="domain" description="Vesicle tethering protein Uso1/P115-like head" evidence="6">
    <location>
        <begin position="360"/>
        <end position="634"/>
    </location>
</feature>
<proteinExistence type="predicted"/>
<gene>
    <name evidence="7" type="ORF">NMOB1V02_LOCUS8131</name>
</gene>
<dbReference type="SUPFAM" id="SSF48371">
    <property type="entry name" value="ARM repeat"/>
    <property type="match status" value="2"/>
</dbReference>
<evidence type="ECO:0000256" key="2">
    <source>
        <dbReference type="ARBA" id="ARBA00023034"/>
    </source>
</evidence>
<dbReference type="Proteomes" id="UP000678499">
    <property type="component" value="Unassembled WGS sequence"/>
</dbReference>
<dbReference type="InterPro" id="IPR016024">
    <property type="entry name" value="ARM-type_fold"/>
</dbReference>
<dbReference type="OrthoDB" id="198977at2759"/>
<evidence type="ECO:0000256" key="1">
    <source>
        <dbReference type="ARBA" id="ARBA00004555"/>
    </source>
</evidence>
<dbReference type="PANTHER" id="PTHR10013">
    <property type="entry name" value="GENERAL VESICULAR TRANSPORT FACTOR P115"/>
    <property type="match status" value="1"/>
</dbReference>
<keyword evidence="8" id="KW-1185">Reference proteome</keyword>
<keyword evidence="2" id="KW-0333">Golgi apparatus</keyword>
<dbReference type="GO" id="GO:0000139">
    <property type="term" value="C:Golgi membrane"/>
    <property type="evidence" value="ECO:0007669"/>
    <property type="project" value="InterPro"/>
</dbReference>
<dbReference type="PROSITE" id="PS50176">
    <property type="entry name" value="ARM_REPEAT"/>
    <property type="match status" value="1"/>
</dbReference>
<dbReference type="Pfam" id="PF18770">
    <property type="entry name" value="Arm_vescicular"/>
    <property type="match status" value="1"/>
</dbReference>